<dbReference type="Proteomes" id="UP000887572">
    <property type="component" value="Unplaced"/>
</dbReference>
<feature type="transmembrane region" description="Helical" evidence="1">
    <location>
        <begin position="142"/>
        <end position="162"/>
    </location>
</feature>
<evidence type="ECO:0000313" key="2">
    <source>
        <dbReference type="Proteomes" id="UP000887572"/>
    </source>
</evidence>
<dbReference type="AlphaFoldDB" id="A0A914HLV2"/>
<name>A0A914HLV2_GLORO</name>
<organism evidence="2 3">
    <name type="scientific">Globodera rostochiensis</name>
    <name type="common">Golden nematode worm</name>
    <name type="synonym">Heterodera rostochiensis</name>
    <dbReference type="NCBI Taxonomy" id="31243"/>
    <lineage>
        <taxon>Eukaryota</taxon>
        <taxon>Metazoa</taxon>
        <taxon>Ecdysozoa</taxon>
        <taxon>Nematoda</taxon>
        <taxon>Chromadorea</taxon>
        <taxon>Rhabditida</taxon>
        <taxon>Tylenchina</taxon>
        <taxon>Tylenchomorpha</taxon>
        <taxon>Tylenchoidea</taxon>
        <taxon>Heteroderidae</taxon>
        <taxon>Heteroderinae</taxon>
        <taxon>Globodera</taxon>
    </lineage>
</organism>
<keyword evidence="1" id="KW-0472">Membrane</keyword>
<keyword evidence="1" id="KW-0812">Transmembrane</keyword>
<protein>
    <submittedName>
        <fullName evidence="3">Uncharacterized protein</fullName>
    </submittedName>
</protein>
<reference evidence="3" key="1">
    <citation type="submission" date="2022-11" db="UniProtKB">
        <authorList>
            <consortium name="WormBaseParasite"/>
        </authorList>
    </citation>
    <scope>IDENTIFICATION</scope>
</reference>
<evidence type="ECO:0000256" key="1">
    <source>
        <dbReference type="SAM" id="Phobius"/>
    </source>
</evidence>
<keyword evidence="1" id="KW-1133">Transmembrane helix</keyword>
<sequence length="165" mass="18403">MGMAGCWWEEQHIFIIICFYLKTSEGLKSDQSHVCAHYALGHSVSCDVDCKCDLMKLTKCPADIKRCFNLTCTLDADALSENGGRRFPNGSRSMMTLWTCLPPKDEGKCEIPNEYNGTDLRKQKKKYCRISCCSGNACNGTLGLRVFGTVAAMIAFAAAFFVRWN</sequence>
<proteinExistence type="predicted"/>
<accession>A0A914HLV2</accession>
<dbReference type="WBParaSite" id="Gr19_v10_g2324.t1">
    <property type="protein sequence ID" value="Gr19_v10_g2324.t1"/>
    <property type="gene ID" value="Gr19_v10_g2324"/>
</dbReference>
<evidence type="ECO:0000313" key="3">
    <source>
        <dbReference type="WBParaSite" id="Gr19_v10_g2324.t1"/>
    </source>
</evidence>
<keyword evidence="2" id="KW-1185">Reference proteome</keyword>